<dbReference type="RefSeq" id="WP_060703344.1">
    <property type="nucleotide sequence ID" value="NZ_CP042260.1"/>
</dbReference>
<dbReference type="PANTHER" id="PTHR38011:SF11">
    <property type="entry name" value="2,5-DIAMINO-6-RIBOSYLAMINO-4(3H)-PYRIMIDINONE 5'-PHOSPHATE REDUCTASE"/>
    <property type="match status" value="1"/>
</dbReference>
<dbReference type="SUPFAM" id="SSF53597">
    <property type="entry name" value="Dihydrofolate reductase-like"/>
    <property type="match status" value="1"/>
</dbReference>
<dbReference type="GO" id="GO:0008703">
    <property type="term" value="F:5-amino-6-(5-phosphoribosylamino)uracil reductase activity"/>
    <property type="evidence" value="ECO:0007669"/>
    <property type="project" value="InterPro"/>
</dbReference>
<dbReference type="InterPro" id="IPR002734">
    <property type="entry name" value="RibDG_C"/>
</dbReference>
<organism evidence="3 5">
    <name type="scientific">Glutamicibacter halophytocola</name>
    <dbReference type="NCBI Taxonomy" id="1933880"/>
    <lineage>
        <taxon>Bacteria</taxon>
        <taxon>Bacillati</taxon>
        <taxon>Actinomycetota</taxon>
        <taxon>Actinomycetes</taxon>
        <taxon>Micrococcales</taxon>
        <taxon>Micrococcaceae</taxon>
        <taxon>Glutamicibacter</taxon>
    </lineage>
</organism>
<dbReference type="Proteomes" id="UP001060018">
    <property type="component" value="Chromosome"/>
</dbReference>
<dbReference type="Pfam" id="PF01872">
    <property type="entry name" value="RibD_C"/>
    <property type="match status" value="1"/>
</dbReference>
<dbReference type="OrthoDB" id="195113at2"/>
<sequence>MRKLVYYVASTLDGYIAGPDGGDPSGEPYFPVAKSDIDFIVGQYPETLPAPARQALGVTGPGQLFDTVLEGRASYEVGLAAGLTNAYPHLRHIVFSTTLRAEDPSIEVVRGQALERVRELKSEQGKDLWLVGGGTLAYSLLPEIDRLVLKQHSSIIGSGIPLFNGPFQIQSFRLSGETALDSGVRVVTYDRV</sequence>
<dbReference type="GO" id="GO:0009231">
    <property type="term" value="P:riboflavin biosynthetic process"/>
    <property type="evidence" value="ECO:0007669"/>
    <property type="project" value="InterPro"/>
</dbReference>
<dbReference type="EMBL" id="CP102487">
    <property type="protein sequence ID" value="UUX60264.1"/>
    <property type="molecule type" value="Genomic_DNA"/>
</dbReference>
<dbReference type="Gene3D" id="3.40.430.10">
    <property type="entry name" value="Dihydrofolate Reductase, subunit A"/>
    <property type="match status" value="1"/>
</dbReference>
<reference evidence="3" key="2">
    <citation type="journal article" date="2022" name="Pest Manag. Sci.">
        <title>Glutamicibacter halophytocola-mediated host fitness of potato tuber moth on Solanaceae crops.</title>
        <authorList>
            <person name="Wang W."/>
            <person name="Xiao G."/>
            <person name="Du G."/>
            <person name="Chang L."/>
            <person name="Yang Y."/>
            <person name="Ye J."/>
            <person name="Chen B."/>
        </authorList>
    </citation>
    <scope>NUCLEOTIDE SEQUENCE</scope>
    <source>
        <strain evidence="3">S2</strain>
    </source>
</reference>
<keyword evidence="4" id="KW-1185">Reference proteome</keyword>
<dbReference type="Proteomes" id="UP000320717">
    <property type="component" value="Chromosome"/>
</dbReference>
<feature type="domain" description="Bacterial bifunctional deaminase-reductase C-terminal" evidence="1">
    <location>
        <begin position="3"/>
        <end position="183"/>
    </location>
</feature>
<dbReference type="InterPro" id="IPR024072">
    <property type="entry name" value="DHFR-like_dom_sf"/>
</dbReference>
<dbReference type="InterPro" id="IPR050765">
    <property type="entry name" value="Riboflavin_Biosynth_HTPR"/>
</dbReference>
<dbReference type="KEGG" id="gar:AOZ07_06705"/>
<evidence type="ECO:0000313" key="5">
    <source>
        <dbReference type="Proteomes" id="UP001060018"/>
    </source>
</evidence>
<evidence type="ECO:0000313" key="2">
    <source>
        <dbReference type="EMBL" id="QDY64960.1"/>
    </source>
</evidence>
<reference evidence="2 4" key="1">
    <citation type="submission" date="2019-07" db="EMBL/GenBank/DDBJ databases">
        <title>Complete Genome Sequence of drought tolerant Plant Growth-Promoting Rhizobacterium Glutamicibacter halophytocola DR408.</title>
        <authorList>
            <person name="Nishu S.D."/>
            <person name="Lee T.K."/>
        </authorList>
    </citation>
    <scope>NUCLEOTIDE SEQUENCE [LARGE SCALE GENOMIC DNA]</scope>
    <source>
        <strain evidence="2 4">DR408</strain>
    </source>
</reference>
<evidence type="ECO:0000313" key="3">
    <source>
        <dbReference type="EMBL" id="UUX60264.1"/>
    </source>
</evidence>
<name>A0A5B8ISS9_9MICC</name>
<proteinExistence type="predicted"/>
<gene>
    <name evidence="2" type="ORF">FQA45_00750</name>
    <name evidence="3" type="ORF">NUH22_06535</name>
</gene>
<dbReference type="AlphaFoldDB" id="A0A5B8ISS9"/>
<dbReference type="PANTHER" id="PTHR38011">
    <property type="entry name" value="DIHYDROFOLATE REDUCTASE FAMILY PROTEIN (AFU_ORTHOLOGUE AFUA_8G06820)"/>
    <property type="match status" value="1"/>
</dbReference>
<protein>
    <submittedName>
        <fullName evidence="2 3">Dihydrofolate reductase</fullName>
    </submittedName>
</protein>
<dbReference type="EMBL" id="CP042260">
    <property type="protein sequence ID" value="QDY64960.1"/>
    <property type="molecule type" value="Genomic_DNA"/>
</dbReference>
<evidence type="ECO:0000313" key="4">
    <source>
        <dbReference type="Proteomes" id="UP000320717"/>
    </source>
</evidence>
<accession>A0A5B8ISS9</accession>
<evidence type="ECO:0000259" key="1">
    <source>
        <dbReference type="Pfam" id="PF01872"/>
    </source>
</evidence>